<evidence type="ECO:0000256" key="1">
    <source>
        <dbReference type="ARBA" id="ARBA00008724"/>
    </source>
</evidence>
<accession>A0A0A2XP22</accession>
<keyword evidence="5 6" id="KW-0804">Transcription</keyword>
<comment type="caution">
    <text evidence="9">The sequence shown here is derived from an EMBL/GenBank/DDBJ whole genome shotgun (WGS) entry which is preliminary data.</text>
</comment>
<dbReference type="GO" id="GO:0005829">
    <property type="term" value="C:cytosol"/>
    <property type="evidence" value="ECO:0007669"/>
    <property type="project" value="TreeGrafter"/>
</dbReference>
<dbReference type="FunFam" id="1.10.10.200:FF:000001">
    <property type="entry name" value="Probable transcriptional regulatory protein YebC"/>
    <property type="match status" value="1"/>
</dbReference>
<dbReference type="Gene3D" id="3.30.70.980">
    <property type="match status" value="2"/>
</dbReference>
<gene>
    <name evidence="10" type="ORF">INT80_05970</name>
    <name evidence="9" type="ORF">JP32_04770</name>
</gene>
<evidence type="ECO:0000313" key="9">
    <source>
        <dbReference type="EMBL" id="KGQ32420.1"/>
    </source>
</evidence>
<keyword evidence="4 6" id="KW-0238">DNA-binding</keyword>
<organism evidence="9 11">
    <name type="scientific">Gallibacterium anatis</name>
    <dbReference type="NCBI Taxonomy" id="750"/>
    <lineage>
        <taxon>Bacteria</taxon>
        <taxon>Pseudomonadati</taxon>
        <taxon>Pseudomonadota</taxon>
        <taxon>Gammaproteobacteria</taxon>
        <taxon>Pasteurellales</taxon>
        <taxon>Pasteurellaceae</taxon>
        <taxon>Gallibacterium</taxon>
    </lineage>
</organism>
<evidence type="ECO:0000256" key="4">
    <source>
        <dbReference type="ARBA" id="ARBA00023125"/>
    </source>
</evidence>
<feature type="domain" description="TACO1/YebC-like second and third" evidence="7">
    <location>
        <begin position="82"/>
        <end position="235"/>
    </location>
</feature>
<name>A0A0A2XP22_9PAST</name>
<dbReference type="NCBIfam" id="NF009044">
    <property type="entry name" value="PRK12378.1"/>
    <property type="match status" value="1"/>
</dbReference>
<evidence type="ECO:0000313" key="11">
    <source>
        <dbReference type="Proteomes" id="UP000030526"/>
    </source>
</evidence>
<evidence type="ECO:0000256" key="3">
    <source>
        <dbReference type="ARBA" id="ARBA00023015"/>
    </source>
</evidence>
<dbReference type="PANTHER" id="PTHR12532">
    <property type="entry name" value="TRANSLATIONAL ACTIVATOR OF CYTOCHROME C OXIDASE 1"/>
    <property type="match status" value="1"/>
</dbReference>
<dbReference type="SUPFAM" id="SSF75625">
    <property type="entry name" value="YebC-like"/>
    <property type="match status" value="1"/>
</dbReference>
<proteinExistence type="inferred from homology"/>
<dbReference type="EMBL" id="JPXS01000023">
    <property type="protein sequence ID" value="KGQ32420.1"/>
    <property type="molecule type" value="Genomic_DNA"/>
</dbReference>
<dbReference type="RefSeq" id="WP_039083843.1">
    <property type="nucleotide sequence ID" value="NZ_JARTCE010000008.1"/>
</dbReference>
<reference evidence="9 11" key="1">
    <citation type="submission" date="2014-08" db="EMBL/GenBank/DDBJ databases">
        <title>Chaperone-usher fimbriae in a diverse selection of Gallibacterium genomes.</title>
        <authorList>
            <person name="Kudirkiene E."/>
            <person name="Bager R.J."/>
            <person name="Johnson T.J."/>
            <person name="Bojesen A.M."/>
        </authorList>
    </citation>
    <scope>NUCLEOTIDE SEQUENCE [LARGE SCALE GENOMIC DNA]</scope>
    <source>
        <strain evidence="9 11">20558/3kl.</strain>
    </source>
</reference>
<dbReference type="InterPro" id="IPR048300">
    <property type="entry name" value="TACO1_YebC-like_2nd/3rd_dom"/>
</dbReference>
<evidence type="ECO:0000256" key="5">
    <source>
        <dbReference type="ARBA" id="ARBA00023163"/>
    </source>
</evidence>
<dbReference type="Proteomes" id="UP000030526">
    <property type="component" value="Unassembled WGS sequence"/>
</dbReference>
<evidence type="ECO:0000259" key="8">
    <source>
        <dbReference type="Pfam" id="PF20772"/>
    </source>
</evidence>
<dbReference type="Pfam" id="PF01709">
    <property type="entry name" value="Transcrip_reg"/>
    <property type="match status" value="1"/>
</dbReference>
<dbReference type="NCBIfam" id="NF001030">
    <property type="entry name" value="PRK00110.1"/>
    <property type="match status" value="1"/>
</dbReference>
<keyword evidence="2 6" id="KW-0963">Cytoplasm</keyword>
<evidence type="ECO:0000259" key="7">
    <source>
        <dbReference type="Pfam" id="PF01709"/>
    </source>
</evidence>
<dbReference type="PANTHER" id="PTHR12532:SF6">
    <property type="entry name" value="TRANSCRIPTIONAL REGULATORY PROTEIN YEBC-RELATED"/>
    <property type="match status" value="1"/>
</dbReference>
<dbReference type="InterPro" id="IPR049083">
    <property type="entry name" value="TACO1_YebC_N"/>
</dbReference>
<sequence length="247" mass="26726">MAGHSKWANIKHRKAAQDAQRGKIFTKLIRELVTAAKLGGADVGSNPRLRTAVDKALSNNMTRDTINRAIQRGAGGGDDTNMESIVYEGYGPGGTAIIVECLTDNRKRTVSEVRHAFTKSGGNLGTDGSVAYLFTRKGLILINEADEDALMEAAIEAGADDVQPQDDGSFEIYTAWEELSSVRDALEQAGFKINEAEVTMIPSTTAELDVETAPKLMRLVDMLEDCDDVQNVYHNGDMSDEVAATLE</sequence>
<dbReference type="HAMAP" id="MF_00693">
    <property type="entry name" value="Transcrip_reg_TACO1"/>
    <property type="match status" value="1"/>
</dbReference>
<dbReference type="AlphaFoldDB" id="A0A0A2XP22"/>
<dbReference type="InterPro" id="IPR026564">
    <property type="entry name" value="Transcrip_reg_TACO1-like_dom3"/>
</dbReference>
<comment type="similarity">
    <text evidence="1 6">Belongs to the TACO1 family.</text>
</comment>
<dbReference type="Pfam" id="PF20772">
    <property type="entry name" value="TACO1_YebC_N"/>
    <property type="match status" value="1"/>
</dbReference>
<dbReference type="InterPro" id="IPR002876">
    <property type="entry name" value="Transcrip_reg_TACO1-like"/>
</dbReference>
<evidence type="ECO:0000256" key="2">
    <source>
        <dbReference type="ARBA" id="ARBA00022490"/>
    </source>
</evidence>
<evidence type="ECO:0000256" key="6">
    <source>
        <dbReference type="HAMAP-Rule" id="MF_00693"/>
    </source>
</evidence>
<dbReference type="GO" id="GO:0006355">
    <property type="term" value="P:regulation of DNA-templated transcription"/>
    <property type="evidence" value="ECO:0007669"/>
    <property type="project" value="UniProtKB-UniRule"/>
</dbReference>
<evidence type="ECO:0000313" key="10">
    <source>
        <dbReference type="EMBL" id="MBF4102535.1"/>
    </source>
</evidence>
<dbReference type="EMBL" id="JADION010000013">
    <property type="protein sequence ID" value="MBF4102535.1"/>
    <property type="molecule type" value="Genomic_DNA"/>
</dbReference>
<feature type="domain" description="TACO1/YebC-like N-terminal" evidence="8">
    <location>
        <begin position="5"/>
        <end position="75"/>
    </location>
</feature>
<comment type="subcellular location">
    <subcellularLocation>
        <location evidence="6">Cytoplasm</location>
    </subcellularLocation>
</comment>
<dbReference type="FunFam" id="3.30.70.980:FF:000002">
    <property type="entry name" value="Probable transcriptional regulatory protein YebC"/>
    <property type="match status" value="1"/>
</dbReference>
<dbReference type="GO" id="GO:0003677">
    <property type="term" value="F:DNA binding"/>
    <property type="evidence" value="ECO:0007669"/>
    <property type="project" value="UniProtKB-UniRule"/>
</dbReference>
<reference evidence="10" key="2">
    <citation type="submission" date="2020-11" db="EMBL/GenBank/DDBJ databases">
        <title>Gallibacterium anatis 1637, full genome, WGS.</title>
        <authorList>
            <person name="Laishevtcev A.I."/>
            <person name="Yakimova E.A."/>
            <person name="Petkovich D."/>
            <person name="Stepanova T.V."/>
            <person name="Kalendr R.S."/>
            <person name="Rubalsky E.O."/>
            <person name="Zulkarneev E.R."/>
            <person name="Aleshkin A.V."/>
        </authorList>
    </citation>
    <scope>NUCLEOTIDE SEQUENCE</scope>
    <source>
        <strain evidence="10">1637</strain>
    </source>
</reference>
<dbReference type="Gene3D" id="1.10.10.200">
    <property type="match status" value="1"/>
</dbReference>
<protein>
    <recommendedName>
        <fullName evidence="6">Probable transcriptional regulatory protein INT80_05970</fullName>
    </recommendedName>
</protein>
<dbReference type="NCBIfam" id="TIGR01033">
    <property type="entry name" value="YebC/PmpR family DNA-binding transcriptional regulator"/>
    <property type="match status" value="1"/>
</dbReference>
<dbReference type="InterPro" id="IPR017856">
    <property type="entry name" value="Integrase-like_N"/>
</dbReference>
<keyword evidence="3 6" id="KW-0805">Transcription regulation</keyword>
<dbReference type="InterPro" id="IPR029072">
    <property type="entry name" value="YebC-like"/>
</dbReference>